<sequence length="114" mass="12405">MAPSKLFSVMFMSTFVTTMILMNVMIVRGDKTWCVAKSEATTKQLIDALNYACGPVAGADCEPIQLTGSCYNPNTLQSHASYAFNSYYQIKKQANGTCDFAGSANVVSIDPRNK</sequence>
<dbReference type="EMBL" id="CASHSV030000823">
    <property type="protein sequence ID" value="CAJ2677457.1"/>
    <property type="molecule type" value="Genomic_DNA"/>
</dbReference>
<comment type="caution">
    <text evidence="1">The sequence shown here is derived from an EMBL/GenBank/DDBJ whole genome shotgun (WGS) entry which is preliminary data.</text>
</comment>
<dbReference type="Proteomes" id="UP001177021">
    <property type="component" value="Unassembled WGS sequence"/>
</dbReference>
<evidence type="ECO:0000313" key="1">
    <source>
        <dbReference type="EMBL" id="CAJ2677457.1"/>
    </source>
</evidence>
<protein>
    <submittedName>
        <fullName evidence="1">Uncharacterized protein</fullName>
    </submittedName>
</protein>
<gene>
    <name evidence="1" type="ORF">MILVUS5_LOCUS39956</name>
</gene>
<proteinExistence type="predicted"/>
<organism evidence="1 2">
    <name type="scientific">Trifolium pratense</name>
    <name type="common">Red clover</name>
    <dbReference type="NCBI Taxonomy" id="57577"/>
    <lineage>
        <taxon>Eukaryota</taxon>
        <taxon>Viridiplantae</taxon>
        <taxon>Streptophyta</taxon>
        <taxon>Embryophyta</taxon>
        <taxon>Tracheophyta</taxon>
        <taxon>Spermatophyta</taxon>
        <taxon>Magnoliopsida</taxon>
        <taxon>eudicotyledons</taxon>
        <taxon>Gunneridae</taxon>
        <taxon>Pentapetalae</taxon>
        <taxon>rosids</taxon>
        <taxon>fabids</taxon>
        <taxon>Fabales</taxon>
        <taxon>Fabaceae</taxon>
        <taxon>Papilionoideae</taxon>
        <taxon>50 kb inversion clade</taxon>
        <taxon>NPAAA clade</taxon>
        <taxon>Hologalegina</taxon>
        <taxon>IRL clade</taxon>
        <taxon>Trifolieae</taxon>
        <taxon>Trifolium</taxon>
    </lineage>
</organism>
<name>A0ACB0M9B7_TRIPR</name>
<reference evidence="1" key="1">
    <citation type="submission" date="2023-10" db="EMBL/GenBank/DDBJ databases">
        <authorList>
            <person name="Rodriguez Cubillos JULIANA M."/>
            <person name="De Vega J."/>
        </authorList>
    </citation>
    <scope>NUCLEOTIDE SEQUENCE</scope>
</reference>
<keyword evidence="2" id="KW-1185">Reference proteome</keyword>
<evidence type="ECO:0000313" key="2">
    <source>
        <dbReference type="Proteomes" id="UP001177021"/>
    </source>
</evidence>
<accession>A0ACB0M9B7</accession>